<accession>A0AA36JQA8</accession>
<protein>
    <submittedName>
        <fullName evidence="2">Uncharacterized protein</fullName>
    </submittedName>
</protein>
<reference evidence="2" key="1">
    <citation type="submission" date="2023-08" db="EMBL/GenBank/DDBJ databases">
        <authorList>
            <person name="Chen Y."/>
            <person name="Shah S."/>
            <person name="Dougan E. K."/>
            <person name="Thang M."/>
            <person name="Chan C."/>
        </authorList>
    </citation>
    <scope>NUCLEOTIDE SEQUENCE</scope>
</reference>
<gene>
    <name evidence="2" type="ORF">EVOR1521_LOCUS30789</name>
</gene>
<evidence type="ECO:0000313" key="3">
    <source>
        <dbReference type="Proteomes" id="UP001178507"/>
    </source>
</evidence>
<keyword evidence="3" id="KW-1185">Reference proteome</keyword>
<name>A0AA36JQA8_9DINO</name>
<organism evidence="2 3">
    <name type="scientific">Effrenium voratum</name>
    <dbReference type="NCBI Taxonomy" id="2562239"/>
    <lineage>
        <taxon>Eukaryota</taxon>
        <taxon>Sar</taxon>
        <taxon>Alveolata</taxon>
        <taxon>Dinophyceae</taxon>
        <taxon>Suessiales</taxon>
        <taxon>Symbiodiniaceae</taxon>
        <taxon>Effrenium</taxon>
    </lineage>
</organism>
<evidence type="ECO:0000313" key="2">
    <source>
        <dbReference type="EMBL" id="CAJ1409770.1"/>
    </source>
</evidence>
<comment type="caution">
    <text evidence="2">The sequence shown here is derived from an EMBL/GenBank/DDBJ whole genome shotgun (WGS) entry which is preliminary data.</text>
</comment>
<feature type="region of interest" description="Disordered" evidence="1">
    <location>
        <begin position="13"/>
        <end position="41"/>
    </location>
</feature>
<feature type="compositionally biased region" description="Basic and acidic residues" evidence="1">
    <location>
        <begin position="13"/>
        <end position="33"/>
    </location>
</feature>
<evidence type="ECO:0000256" key="1">
    <source>
        <dbReference type="SAM" id="MobiDB-lite"/>
    </source>
</evidence>
<dbReference type="EMBL" id="CAUJNA010003786">
    <property type="protein sequence ID" value="CAJ1409770.1"/>
    <property type="molecule type" value="Genomic_DNA"/>
</dbReference>
<proteinExistence type="predicted"/>
<sequence length="312" mass="35723">MLLSEVEERAQRAADEVKRIQGEAEEGAEKIAQDGEAEVEGLERERLERQKAHEAMLQQLQEEVLRVREVANERVEEIEAQMQAEEEAVEREILQKAEERAESLRLIKEDAENMSSAADEQYQLCLDQEKQAQARARQALAEMERKRRQTVEEAEQSCQLLTASSRRRLEGAQADLAQRIDQLLRNAMAARLRLQDTRETVDAQWAEELMKLRQEARDHRLEAAHGLEQARAARAELEATSRGRTLQAVEECKLLRQQHMKALRGAAQDLDEIRKGLGLQARSTSLVQSLKELSWKLRQGQMKQQPPKTPAP</sequence>
<dbReference type="AlphaFoldDB" id="A0AA36JQA8"/>
<dbReference type="Proteomes" id="UP001178507">
    <property type="component" value="Unassembled WGS sequence"/>
</dbReference>